<dbReference type="Pfam" id="PF21360">
    <property type="entry name" value="PylC-like_N"/>
    <property type="match status" value="1"/>
</dbReference>
<dbReference type="Gene3D" id="3.40.50.20">
    <property type="match status" value="1"/>
</dbReference>
<keyword evidence="1" id="KW-0547">Nucleotide-binding</keyword>
<proteinExistence type="predicted"/>
<dbReference type="GO" id="GO:0005524">
    <property type="term" value="F:ATP binding"/>
    <property type="evidence" value="ECO:0007669"/>
    <property type="project" value="UniProtKB-UniRule"/>
</dbReference>
<dbReference type="GO" id="GO:0008716">
    <property type="term" value="F:D-alanine-D-alanine ligase activity"/>
    <property type="evidence" value="ECO:0007669"/>
    <property type="project" value="TreeGrafter"/>
</dbReference>
<evidence type="ECO:0000259" key="2">
    <source>
        <dbReference type="PROSITE" id="PS50975"/>
    </source>
</evidence>
<dbReference type="InterPro" id="IPR048764">
    <property type="entry name" value="PylC_N"/>
</dbReference>
<dbReference type="PANTHER" id="PTHR23132">
    <property type="entry name" value="D-ALANINE--D-ALANINE LIGASE"/>
    <property type="match status" value="1"/>
</dbReference>
<sequence length="341" mass="37975">MNKPQFTVLIEGAGTATCISLLKGLAVQDEFSVRTVVIDMDDSNAGRYMADAFYATVGSKDDAYVDTVLDICAKEKVDLYIPIIDYGFRKLAAAKTRFAEAGVYLMIADDAAMDVCADKYNTYLFFKENNIPTAETWEAVSNGDFSSVQYPVFIKPRTDGRASLDVYVINNEEELRFHTKGNDNYVMQQLIVGREFTVDCLSSLDGTELVGAVVRERTETKAGVSVKSRMVEPALTEIISGYIKTIVETLKIPGICNIQGFIDENNNVYISEINPRSAGTHVFSIQAGLNSIHRLLQMKHGLSPELVRSQITINPNLKMIRFWDELFIDGETTSTWPPLLK</sequence>
<feature type="domain" description="ATP-grasp" evidence="2">
    <location>
        <begin position="123"/>
        <end position="300"/>
    </location>
</feature>
<dbReference type="EMBL" id="PFGC01000041">
    <property type="protein sequence ID" value="PIW36738.1"/>
    <property type="molecule type" value="Genomic_DNA"/>
</dbReference>
<dbReference type="SUPFAM" id="SSF56059">
    <property type="entry name" value="Glutathione synthetase ATP-binding domain-like"/>
    <property type="match status" value="1"/>
</dbReference>
<dbReference type="InterPro" id="IPR013815">
    <property type="entry name" value="ATP_grasp_subdomain_1"/>
</dbReference>
<evidence type="ECO:0000313" key="4">
    <source>
        <dbReference type="Proteomes" id="UP000230292"/>
    </source>
</evidence>
<dbReference type="AlphaFoldDB" id="A0A2M7H3D0"/>
<protein>
    <recommendedName>
        <fullName evidence="2">ATP-grasp domain-containing protein</fullName>
    </recommendedName>
</protein>
<evidence type="ECO:0000256" key="1">
    <source>
        <dbReference type="PROSITE-ProRule" id="PRU00409"/>
    </source>
</evidence>
<dbReference type="Gene3D" id="3.30.470.20">
    <property type="entry name" value="ATP-grasp fold, B domain"/>
    <property type="match status" value="1"/>
</dbReference>
<name>A0A2M7H3D0_9BACT</name>
<dbReference type="PANTHER" id="PTHR23132:SF14">
    <property type="entry name" value="ATP-GRASP DOMAIN-CONTAINING PROTEIN"/>
    <property type="match status" value="1"/>
</dbReference>
<keyword evidence="1" id="KW-0067">ATP-binding</keyword>
<dbReference type="PROSITE" id="PS50975">
    <property type="entry name" value="ATP_GRASP"/>
    <property type="match status" value="1"/>
</dbReference>
<gene>
    <name evidence="3" type="ORF">COW24_03575</name>
</gene>
<dbReference type="Proteomes" id="UP000230292">
    <property type="component" value="Unassembled WGS sequence"/>
</dbReference>
<evidence type="ECO:0000313" key="3">
    <source>
        <dbReference type="EMBL" id="PIW36738.1"/>
    </source>
</evidence>
<dbReference type="Pfam" id="PF15632">
    <property type="entry name" value="ATPgrasp_Ter"/>
    <property type="match status" value="1"/>
</dbReference>
<dbReference type="InterPro" id="IPR011761">
    <property type="entry name" value="ATP-grasp"/>
</dbReference>
<dbReference type="GO" id="GO:0046872">
    <property type="term" value="F:metal ion binding"/>
    <property type="evidence" value="ECO:0007669"/>
    <property type="project" value="InterPro"/>
</dbReference>
<comment type="caution">
    <text evidence="3">The sequence shown here is derived from an EMBL/GenBank/DDBJ whole genome shotgun (WGS) entry which is preliminary data.</text>
</comment>
<reference evidence="3 4" key="1">
    <citation type="submission" date="2017-09" db="EMBL/GenBank/DDBJ databases">
        <title>Depth-based differentiation of microbial function through sediment-hosted aquifers and enrichment of novel symbionts in the deep terrestrial subsurface.</title>
        <authorList>
            <person name="Probst A.J."/>
            <person name="Ladd B."/>
            <person name="Jarett J.K."/>
            <person name="Geller-Mcgrath D.E."/>
            <person name="Sieber C.M."/>
            <person name="Emerson J.B."/>
            <person name="Anantharaman K."/>
            <person name="Thomas B.C."/>
            <person name="Malmstrom R."/>
            <person name="Stieglmeier M."/>
            <person name="Klingl A."/>
            <person name="Woyke T."/>
            <person name="Ryan C.M."/>
            <person name="Banfield J.F."/>
        </authorList>
    </citation>
    <scope>NUCLEOTIDE SEQUENCE [LARGE SCALE GENOMIC DNA]</scope>
    <source>
        <strain evidence="3">CG15_BIG_FIL_POST_REV_8_21_14_020_45_12</strain>
    </source>
</reference>
<organism evidence="3 4">
    <name type="scientific">Candidatus Kerfeldbacteria bacterium CG15_BIG_FIL_POST_REV_8_21_14_020_45_12</name>
    <dbReference type="NCBI Taxonomy" id="2014247"/>
    <lineage>
        <taxon>Bacteria</taxon>
        <taxon>Candidatus Kerfeldiibacteriota</taxon>
    </lineage>
</organism>
<dbReference type="Gene3D" id="3.30.1490.20">
    <property type="entry name" value="ATP-grasp fold, A domain"/>
    <property type="match status" value="1"/>
</dbReference>
<accession>A0A2M7H3D0</accession>